<feature type="domain" description="Calcineurin-like phosphoesterase" evidence="2">
    <location>
        <begin position="5"/>
        <end position="237"/>
    </location>
</feature>
<feature type="coiled-coil region" evidence="1">
    <location>
        <begin position="783"/>
        <end position="810"/>
    </location>
</feature>
<sequence length="1031" mass="121107">MKVIIIHLSDIHIQLESNSIFNREEKLRNAVRNLCIDMDVLFLVLTGDVAFSGENDEYNRTIKLLDGIKTELQEYTGKTLNIIMVPGNHDCNHNITSKSIREALIKQIRNTELKIDIDIIEKCCEVQENWFYFNELYQDETKLIYRDKLLRILNYKFESKNIIFNCYNTSWISQKEEVPGIIFPLNLLDMDVFKSKADFVISVFHHPIIWQHIGLYREFMTHIESTSDMVLTGHEHSASSIKKDDLRGNTTEYIEGGVLQDHSNKDKSEFNVIQIDLIKQMQRIIHYRWNKDIYDMSGSSEWRKYERYTSLKKREFELNGKFFEFLEDAGALFKHPRKEKIVLEDFFVYPNLRDLNQEKTKAKDALHGVISAKVLLKAEGGVIRAIFMGAEKTGKTALCRTLYKYYYNNKLIPIFLEGYEIKSSSDEEINKLIWKKFSNQYTKENLEEYKQLSNKERMLIIDDFDKSRLNIANKSLFLDYISGFASNIVMTTNDLFPAEEIFYKEGEGGTTISSFQQFKILDFGYQLRNELINKWNLLGQEHYLDEQELIRKNDAAERVMNTIIGYNYVPSAPIFLLTILQTIEAGQTTNLKESSYGYYYGYLITQTLTNLKITHEDLEAYFSYITELAFELFSNKVREISKDELLRFHKRLCDDYRIIVSFDEIIGGLIKASILSVSNDIVKFRYKYVYYYFVARYLSNNINEEEIKRNISKLCRRLHVEEFANIIMFLTHHSKDPFVLSEILLSAKSIFSEFDIVKFDKDVCFINELLKEVPKLVYKDRDVKQHREKCNRLKDESKLLNDEKNNADDDLYDYESNLTELGLISTLNSAYKTIEIIGQILKNYYGSLKGERKLELGEEAYFLGLRALKSFFDTLNDNIGLAIKDIKAIIEEREITDRDKIEEVSRHLLFQLCEIIAYSFTAKLAQSLGSEKLSETFREIIEKHNFPSVQLINIAIKLDFYKTFPYSELKKLRSVLESNYLPYTILKHLVINYLYMFPMRYDEKQKICSIMEIPMEATRLIDLTSTQRKKA</sequence>
<dbReference type="Gene3D" id="3.60.21.10">
    <property type="match status" value="1"/>
</dbReference>
<dbReference type="InterPro" id="IPR027417">
    <property type="entry name" value="P-loop_NTPase"/>
</dbReference>
<dbReference type="InterPro" id="IPR004843">
    <property type="entry name" value="Calcineurin-like_PHP"/>
</dbReference>
<dbReference type="InterPro" id="IPR029052">
    <property type="entry name" value="Metallo-depent_PP-like"/>
</dbReference>
<dbReference type="Pfam" id="PF00149">
    <property type="entry name" value="Metallophos"/>
    <property type="match status" value="1"/>
</dbReference>
<dbReference type="Gene3D" id="3.40.50.300">
    <property type="entry name" value="P-loop containing nucleotide triphosphate hydrolases"/>
    <property type="match status" value="1"/>
</dbReference>
<accession>A0A953JB52</accession>
<feature type="domain" description="STAND NTPase 4 small alpha/beta" evidence="3">
    <location>
        <begin position="639"/>
        <end position="694"/>
    </location>
</feature>
<dbReference type="SUPFAM" id="SSF56300">
    <property type="entry name" value="Metallo-dependent phosphatases"/>
    <property type="match status" value="1"/>
</dbReference>
<dbReference type="Proteomes" id="UP000705867">
    <property type="component" value="Unassembled WGS sequence"/>
</dbReference>
<comment type="caution">
    <text evidence="4">The sequence shown here is derived from an EMBL/GenBank/DDBJ whole genome shotgun (WGS) entry which is preliminary data.</text>
</comment>
<dbReference type="EMBL" id="JAIOIV010000033">
    <property type="protein sequence ID" value="MBZ0155440.1"/>
    <property type="molecule type" value="Genomic_DNA"/>
</dbReference>
<name>A0A953JB52_9BACT</name>
<evidence type="ECO:0000313" key="4">
    <source>
        <dbReference type="EMBL" id="MBZ0155440.1"/>
    </source>
</evidence>
<keyword evidence="1" id="KW-0175">Coiled coil</keyword>
<gene>
    <name evidence="4" type="ORF">K8I29_04390</name>
</gene>
<evidence type="ECO:0000256" key="1">
    <source>
        <dbReference type="SAM" id="Coils"/>
    </source>
</evidence>
<proteinExistence type="predicted"/>
<dbReference type="InterPro" id="IPR051158">
    <property type="entry name" value="Metallophosphoesterase_sf"/>
</dbReference>
<evidence type="ECO:0000259" key="2">
    <source>
        <dbReference type="Pfam" id="PF00149"/>
    </source>
</evidence>
<reference evidence="4" key="1">
    <citation type="journal article" date="2021" name="bioRxiv">
        <title>Unraveling nitrogen, sulfur and carbon metabolic pathways and microbial community transcriptional responses to substrate deprivation and toxicity stresses in a bioreactor mimicking anoxic brackish coastal sediment conditions.</title>
        <authorList>
            <person name="Martins P.D."/>
            <person name="Echeveste M.J."/>
            <person name="Arshad A."/>
            <person name="Kurth J."/>
            <person name="Ouboter H."/>
            <person name="Jetten M.S.M."/>
            <person name="Welte C.U."/>
        </authorList>
    </citation>
    <scope>NUCLEOTIDE SEQUENCE</scope>
    <source>
        <strain evidence="4">MAG_39</strain>
    </source>
</reference>
<dbReference type="SUPFAM" id="SSF52540">
    <property type="entry name" value="P-loop containing nucleoside triphosphate hydrolases"/>
    <property type="match status" value="1"/>
</dbReference>
<dbReference type="PANTHER" id="PTHR31302:SF0">
    <property type="entry name" value="TRANSMEMBRANE PROTEIN WITH METALLOPHOSPHOESTERASE DOMAIN"/>
    <property type="match status" value="1"/>
</dbReference>
<dbReference type="InterPro" id="IPR057123">
    <property type="entry name" value="STAND_NTPase4_dom"/>
</dbReference>
<dbReference type="Pfam" id="PF24406">
    <property type="entry name" value="nSTAND_NTPase4"/>
    <property type="match status" value="1"/>
</dbReference>
<dbReference type="GO" id="GO:0016787">
    <property type="term" value="F:hydrolase activity"/>
    <property type="evidence" value="ECO:0007669"/>
    <property type="project" value="InterPro"/>
</dbReference>
<evidence type="ECO:0000313" key="5">
    <source>
        <dbReference type="Proteomes" id="UP000705867"/>
    </source>
</evidence>
<dbReference type="PANTHER" id="PTHR31302">
    <property type="entry name" value="TRANSMEMBRANE PROTEIN WITH METALLOPHOSPHOESTERASE DOMAIN-RELATED"/>
    <property type="match status" value="1"/>
</dbReference>
<protein>
    <submittedName>
        <fullName evidence="4">Metallophosphoesterase</fullName>
    </submittedName>
</protein>
<organism evidence="4 5">
    <name type="scientific">Candidatus Nitrobium versatile</name>
    <dbReference type="NCBI Taxonomy" id="2884831"/>
    <lineage>
        <taxon>Bacteria</taxon>
        <taxon>Pseudomonadati</taxon>
        <taxon>Nitrospirota</taxon>
        <taxon>Nitrospiria</taxon>
        <taxon>Nitrospirales</taxon>
        <taxon>Nitrospiraceae</taxon>
        <taxon>Candidatus Nitrobium</taxon>
    </lineage>
</organism>
<reference evidence="4" key="2">
    <citation type="submission" date="2021-08" db="EMBL/GenBank/DDBJ databases">
        <authorList>
            <person name="Dalcin Martins P."/>
        </authorList>
    </citation>
    <scope>NUCLEOTIDE SEQUENCE</scope>
    <source>
        <strain evidence="4">MAG_39</strain>
    </source>
</reference>
<dbReference type="AlphaFoldDB" id="A0A953JB52"/>
<evidence type="ECO:0000259" key="3">
    <source>
        <dbReference type="Pfam" id="PF24406"/>
    </source>
</evidence>